<evidence type="ECO:0000256" key="1">
    <source>
        <dbReference type="ARBA" id="ARBA00004496"/>
    </source>
</evidence>
<dbReference type="GO" id="GO:0003723">
    <property type="term" value="F:RNA binding"/>
    <property type="evidence" value="ECO:0007669"/>
    <property type="project" value="TreeGrafter"/>
</dbReference>
<dbReference type="Pfam" id="PF00152">
    <property type="entry name" value="tRNA-synt_2"/>
    <property type="match status" value="1"/>
</dbReference>
<dbReference type="HAMAP" id="MF_02075">
    <property type="entry name" value="Asp_tRNA_synth_type2"/>
    <property type="match status" value="1"/>
</dbReference>
<dbReference type="GO" id="GO:0017101">
    <property type="term" value="C:aminoacyl-tRNA synthetase multienzyme complex"/>
    <property type="evidence" value="ECO:0007669"/>
    <property type="project" value="TreeGrafter"/>
</dbReference>
<feature type="compositionally biased region" description="Basic and acidic residues" evidence="13">
    <location>
        <begin position="41"/>
        <end position="71"/>
    </location>
</feature>
<comment type="similarity">
    <text evidence="2">Belongs to the class-II aminoacyl-tRNA synthetase family. Type 2 subfamily.</text>
</comment>
<dbReference type="Gene3D" id="3.30.930.10">
    <property type="entry name" value="Bira Bifunctional Protein, Domain 2"/>
    <property type="match status" value="1"/>
</dbReference>
<keyword evidence="5 15" id="KW-0436">Ligase</keyword>
<dbReference type="InterPro" id="IPR004523">
    <property type="entry name" value="Asp-tRNA_synthase_2"/>
</dbReference>
<dbReference type="EMBL" id="JAYKXP010000022">
    <property type="protein sequence ID" value="KAK7045985.1"/>
    <property type="molecule type" value="Genomic_DNA"/>
</dbReference>
<accession>A0AAW0D0L0</accession>
<keyword evidence="6" id="KW-0547">Nucleotide-binding</keyword>
<evidence type="ECO:0000256" key="5">
    <source>
        <dbReference type="ARBA" id="ARBA00022598"/>
    </source>
</evidence>
<dbReference type="PROSITE" id="PS50862">
    <property type="entry name" value="AA_TRNA_LIGASE_II"/>
    <property type="match status" value="1"/>
</dbReference>
<dbReference type="Gene3D" id="2.40.50.140">
    <property type="entry name" value="Nucleic acid-binding proteins"/>
    <property type="match status" value="1"/>
</dbReference>
<dbReference type="GO" id="GO:0006422">
    <property type="term" value="P:aspartyl-tRNA aminoacylation"/>
    <property type="evidence" value="ECO:0007669"/>
    <property type="project" value="InterPro"/>
</dbReference>
<dbReference type="SUPFAM" id="SSF55681">
    <property type="entry name" value="Class II aaRS and biotin synthetases"/>
    <property type="match status" value="1"/>
</dbReference>
<feature type="domain" description="Aminoacyl-transfer RNA synthetases class-II family profile" evidence="14">
    <location>
        <begin position="258"/>
        <end position="571"/>
    </location>
</feature>
<keyword evidence="7" id="KW-0067">ATP-binding</keyword>
<dbReference type="InterPro" id="IPR002312">
    <property type="entry name" value="Asp/Asn-tRNA-synth_IIb"/>
</dbReference>
<dbReference type="FunFam" id="3.30.930.10:FF:000038">
    <property type="entry name" value="Aspartate--tRNA ligase"/>
    <property type="match status" value="1"/>
</dbReference>
<evidence type="ECO:0000256" key="10">
    <source>
        <dbReference type="ARBA" id="ARBA00033155"/>
    </source>
</evidence>
<dbReference type="Pfam" id="PF01336">
    <property type="entry name" value="tRNA_anti-codon"/>
    <property type="match status" value="1"/>
</dbReference>
<evidence type="ECO:0000313" key="16">
    <source>
        <dbReference type="Proteomes" id="UP001383192"/>
    </source>
</evidence>
<feature type="region of interest" description="Disordered" evidence="13">
    <location>
        <begin position="799"/>
        <end position="871"/>
    </location>
</feature>
<evidence type="ECO:0000259" key="14">
    <source>
        <dbReference type="PROSITE" id="PS50862"/>
    </source>
</evidence>
<dbReference type="InterPro" id="IPR045864">
    <property type="entry name" value="aa-tRNA-synth_II/BPL/LPL"/>
</dbReference>
<proteinExistence type="inferred from homology"/>
<dbReference type="SUPFAM" id="SSF50249">
    <property type="entry name" value="Nucleic acid-binding proteins"/>
    <property type="match status" value="1"/>
</dbReference>
<evidence type="ECO:0000256" key="7">
    <source>
        <dbReference type="ARBA" id="ARBA00022840"/>
    </source>
</evidence>
<gene>
    <name evidence="15" type="primary">DPS1_2</name>
    <name evidence="15" type="ORF">VNI00_006980</name>
</gene>
<evidence type="ECO:0000256" key="8">
    <source>
        <dbReference type="ARBA" id="ARBA00022917"/>
    </source>
</evidence>
<dbReference type="PANTHER" id="PTHR43450">
    <property type="entry name" value="ASPARTYL-TRNA SYNTHETASE"/>
    <property type="match status" value="1"/>
</dbReference>
<dbReference type="GO" id="GO:0005524">
    <property type="term" value="F:ATP binding"/>
    <property type="evidence" value="ECO:0007669"/>
    <property type="project" value="UniProtKB-KW"/>
</dbReference>
<comment type="subcellular location">
    <subcellularLocation>
        <location evidence="1">Cytoplasm</location>
    </subcellularLocation>
</comment>
<dbReference type="InterPro" id="IPR004365">
    <property type="entry name" value="NA-bd_OB_tRNA"/>
</dbReference>
<dbReference type="GO" id="GO:0004815">
    <property type="term" value="F:aspartate-tRNA ligase activity"/>
    <property type="evidence" value="ECO:0007669"/>
    <property type="project" value="UniProtKB-EC"/>
</dbReference>
<dbReference type="GO" id="GO:0005829">
    <property type="term" value="C:cytosol"/>
    <property type="evidence" value="ECO:0007669"/>
    <property type="project" value="TreeGrafter"/>
</dbReference>
<organism evidence="15 16">
    <name type="scientific">Paramarasmius palmivorus</name>
    <dbReference type="NCBI Taxonomy" id="297713"/>
    <lineage>
        <taxon>Eukaryota</taxon>
        <taxon>Fungi</taxon>
        <taxon>Dikarya</taxon>
        <taxon>Basidiomycota</taxon>
        <taxon>Agaricomycotina</taxon>
        <taxon>Agaricomycetes</taxon>
        <taxon>Agaricomycetidae</taxon>
        <taxon>Agaricales</taxon>
        <taxon>Marasmiineae</taxon>
        <taxon>Marasmiaceae</taxon>
        <taxon>Paramarasmius</taxon>
    </lineage>
</organism>
<keyword evidence="4" id="KW-0963">Cytoplasm</keyword>
<sequence>MSSIKTALQKVKSRLSPSSSPSHSKAASQSSLADIQTSSRLSRELERIEQKRDTEKRLVKEENKRKEEFEKAYEAEPPEIRARYGVLPLVEVEEKKEEHKVTFSIDEILSSTGEWEGKDVTFRARIHTHRPVGPKLTFMVLRQQLTTIQAVLQVHEGVVSETFVRWAEHLKPESFILVSGTLKRPLSPIQSTTIHDLEIHLTSMHLINEPTQAVPFTVYADDLSKKPDDTVHHLSDRTRLDGANRIIDLRTPVSQSIFRIQSTITHAFRSHLDQLGFLEIHTPKLQAGATESGSSVFAVKYFGRKAFLAQSPQLGKQMSISADFGKVYEVGPVFRAENSNTHRHLTEFTGLDLEMVLEQHYHEALRVIDGTLKAIFGAVYEKRRKEVEFVKSAYPHEDLVWLDETPVLKFSEGIAMLRDSGWVDPDTGEPPSELEDLGTRDEIQLGKLVKEKYKTDYFILDKFPAGPRPFYAMPDPQDGRFTNTFDIFLRGQEILTGGQRIHDAKFLEKRMGELGIDVRGALREYVGGFRFGCPPHAGGGIGLERLLMLLLALPDIRHASLFPRDPKSLVPDFSPPGLRHPECDTLHPPWEHDDTPTSDEEVNEKMPLEKLIANYGDASNTSWTDTRFRVWRHRQTGAAVGFVRSKGYAIVVGDPLCDGRQYGEVIHAFLPWVKKEIGKTIWILVSRDVEGVLGGDFGWRCVSCVAEDRTDPVDNKAKEDAVVAKKVRRAKKEGVRVLEYAPGKGVGGQGEEVPAELRKKIDVRLGDWVKDRKKKGKQVHLTDVRPWRDMEHRIYFVAVGPKGSGSGSGSGEKLALRSSKKEGEGEEEMSMSSGVKSNVPTVDSAKSPVASGSDVLSVTSSNTATSASSGSKWENQEVHALVVLTELAPRNGYQVKWALDFPGAPNGTIEYTVLTALDTAASLGARSVTFGAGARATLEAVHGFSREGFLVRSMEHLYQVLATELKLMGKSEFRAKMGAIEDPVYICFAKRTLGPRGLRALMGFLTGDSEGDVESDEEKEKKGKGEKGK</sequence>
<dbReference type="Proteomes" id="UP001383192">
    <property type="component" value="Unassembled WGS sequence"/>
</dbReference>
<dbReference type="InterPro" id="IPR006195">
    <property type="entry name" value="aa-tRNA-synth_II"/>
</dbReference>
<feature type="compositionally biased region" description="Low complexity" evidence="13">
    <location>
        <begin position="14"/>
        <end position="32"/>
    </location>
</feature>
<feature type="region of interest" description="Disordered" evidence="13">
    <location>
        <begin position="1008"/>
        <end position="1029"/>
    </location>
</feature>
<dbReference type="NCBIfam" id="NF003483">
    <property type="entry name" value="PRK05159.1"/>
    <property type="match status" value="1"/>
</dbReference>
<dbReference type="InterPro" id="IPR012340">
    <property type="entry name" value="NA-bd_OB-fold"/>
</dbReference>
<protein>
    <recommendedName>
        <fullName evidence="12">Probable aspartate--tRNA ligase, cytoplasmic</fullName>
        <ecNumber evidence="3">6.1.1.12</ecNumber>
    </recommendedName>
    <alternativeName>
        <fullName evidence="10">Aspartyl-tRNA synthetase</fullName>
    </alternativeName>
</protein>
<evidence type="ECO:0000256" key="12">
    <source>
        <dbReference type="ARBA" id="ARBA00070516"/>
    </source>
</evidence>
<evidence type="ECO:0000256" key="13">
    <source>
        <dbReference type="SAM" id="MobiDB-lite"/>
    </source>
</evidence>
<feature type="compositionally biased region" description="Low complexity" evidence="13">
    <location>
        <begin position="857"/>
        <end position="871"/>
    </location>
</feature>
<keyword evidence="9" id="KW-0030">Aminoacyl-tRNA synthetase</keyword>
<keyword evidence="8" id="KW-0648">Protein biosynthesis</keyword>
<keyword evidence="16" id="KW-1185">Reference proteome</keyword>
<name>A0AAW0D0L0_9AGAR</name>
<evidence type="ECO:0000256" key="9">
    <source>
        <dbReference type="ARBA" id="ARBA00023146"/>
    </source>
</evidence>
<feature type="compositionally biased region" description="Basic and acidic residues" evidence="13">
    <location>
        <begin position="1018"/>
        <end position="1029"/>
    </location>
</feature>
<dbReference type="AlphaFoldDB" id="A0AAW0D0L0"/>
<dbReference type="PANTHER" id="PTHR43450:SF2">
    <property type="entry name" value="ASPARTATE--TRNA LIGASE"/>
    <property type="match status" value="1"/>
</dbReference>
<evidence type="ECO:0000256" key="3">
    <source>
        <dbReference type="ARBA" id="ARBA00012841"/>
    </source>
</evidence>
<dbReference type="InterPro" id="IPR004364">
    <property type="entry name" value="Aa-tRNA-synt_II"/>
</dbReference>
<dbReference type="PRINTS" id="PR01042">
    <property type="entry name" value="TRNASYNTHASP"/>
</dbReference>
<comment type="catalytic activity">
    <reaction evidence="11">
        <text>tRNA(Asp) + L-aspartate + ATP = L-aspartyl-tRNA(Asp) + AMP + diphosphate</text>
        <dbReference type="Rhea" id="RHEA:19649"/>
        <dbReference type="Rhea" id="RHEA-COMP:9660"/>
        <dbReference type="Rhea" id="RHEA-COMP:9678"/>
        <dbReference type="ChEBI" id="CHEBI:29991"/>
        <dbReference type="ChEBI" id="CHEBI:30616"/>
        <dbReference type="ChEBI" id="CHEBI:33019"/>
        <dbReference type="ChEBI" id="CHEBI:78442"/>
        <dbReference type="ChEBI" id="CHEBI:78516"/>
        <dbReference type="ChEBI" id="CHEBI:456215"/>
        <dbReference type="EC" id="6.1.1.12"/>
    </reaction>
</comment>
<evidence type="ECO:0000256" key="4">
    <source>
        <dbReference type="ARBA" id="ARBA00022490"/>
    </source>
</evidence>
<evidence type="ECO:0000313" key="15">
    <source>
        <dbReference type="EMBL" id="KAK7045985.1"/>
    </source>
</evidence>
<feature type="region of interest" description="Disordered" evidence="13">
    <location>
        <begin position="1"/>
        <end position="71"/>
    </location>
</feature>
<reference evidence="15 16" key="1">
    <citation type="submission" date="2024-01" db="EMBL/GenBank/DDBJ databases">
        <title>A draft genome for a cacao thread blight-causing isolate of Paramarasmius palmivorus.</title>
        <authorList>
            <person name="Baruah I.K."/>
            <person name="Bukari Y."/>
            <person name="Amoako-Attah I."/>
            <person name="Meinhardt L.W."/>
            <person name="Bailey B.A."/>
            <person name="Cohen S.P."/>
        </authorList>
    </citation>
    <scope>NUCLEOTIDE SEQUENCE [LARGE SCALE GENOMIC DNA]</scope>
    <source>
        <strain evidence="15 16">GH-12</strain>
    </source>
</reference>
<evidence type="ECO:0000256" key="6">
    <source>
        <dbReference type="ARBA" id="ARBA00022741"/>
    </source>
</evidence>
<dbReference type="NCBIfam" id="TIGR00458">
    <property type="entry name" value="aspS_nondisc"/>
    <property type="match status" value="1"/>
</dbReference>
<dbReference type="EC" id="6.1.1.12" evidence="3"/>
<evidence type="ECO:0000256" key="11">
    <source>
        <dbReference type="ARBA" id="ARBA00047904"/>
    </source>
</evidence>
<dbReference type="CDD" id="cd04320">
    <property type="entry name" value="AspRS_cyto_N"/>
    <property type="match status" value="1"/>
</dbReference>
<evidence type="ECO:0000256" key="2">
    <source>
        <dbReference type="ARBA" id="ARBA00005312"/>
    </source>
</evidence>
<comment type="caution">
    <text evidence="15">The sequence shown here is derived from an EMBL/GenBank/DDBJ whole genome shotgun (WGS) entry which is preliminary data.</text>
</comment>